<organism evidence="2 3">
    <name type="scientific">Pristionchus pacificus</name>
    <name type="common">Parasitic nematode worm</name>
    <dbReference type="NCBI Taxonomy" id="54126"/>
    <lineage>
        <taxon>Eukaryota</taxon>
        <taxon>Metazoa</taxon>
        <taxon>Ecdysozoa</taxon>
        <taxon>Nematoda</taxon>
        <taxon>Chromadorea</taxon>
        <taxon>Rhabditida</taxon>
        <taxon>Rhabditina</taxon>
        <taxon>Diplogasteromorpha</taxon>
        <taxon>Diplogasteroidea</taxon>
        <taxon>Neodiplogasteridae</taxon>
        <taxon>Pristionchus</taxon>
    </lineage>
</organism>
<feature type="compositionally biased region" description="Low complexity" evidence="1">
    <location>
        <begin position="94"/>
        <end position="103"/>
    </location>
</feature>
<dbReference type="EnsemblMetazoa" id="PPA43769.1">
    <property type="protein sequence ID" value="PPA43769.1"/>
    <property type="gene ID" value="WBGene00282138"/>
</dbReference>
<feature type="compositionally biased region" description="Polar residues" evidence="1">
    <location>
        <begin position="47"/>
        <end position="57"/>
    </location>
</feature>
<reference evidence="3" key="1">
    <citation type="journal article" date="2008" name="Nat. Genet.">
        <title>The Pristionchus pacificus genome provides a unique perspective on nematode lifestyle and parasitism.</title>
        <authorList>
            <person name="Dieterich C."/>
            <person name="Clifton S.W."/>
            <person name="Schuster L.N."/>
            <person name="Chinwalla A."/>
            <person name="Delehaunty K."/>
            <person name="Dinkelacker I."/>
            <person name="Fulton L."/>
            <person name="Fulton R."/>
            <person name="Godfrey J."/>
            <person name="Minx P."/>
            <person name="Mitreva M."/>
            <person name="Roeseler W."/>
            <person name="Tian H."/>
            <person name="Witte H."/>
            <person name="Yang S.P."/>
            <person name="Wilson R.K."/>
            <person name="Sommer R.J."/>
        </authorList>
    </citation>
    <scope>NUCLEOTIDE SEQUENCE [LARGE SCALE GENOMIC DNA]</scope>
    <source>
        <strain evidence="3">PS312</strain>
    </source>
</reference>
<feature type="compositionally biased region" description="Basic residues" evidence="1">
    <location>
        <begin position="123"/>
        <end position="136"/>
    </location>
</feature>
<feature type="region of interest" description="Disordered" evidence="1">
    <location>
        <begin position="89"/>
        <end position="153"/>
    </location>
</feature>
<name>A0A2A6B9F8_PRIPA</name>
<dbReference type="Proteomes" id="UP000005239">
    <property type="component" value="Unassembled WGS sequence"/>
</dbReference>
<evidence type="ECO:0000256" key="1">
    <source>
        <dbReference type="SAM" id="MobiDB-lite"/>
    </source>
</evidence>
<accession>A0A2A6B9F8</accession>
<protein>
    <submittedName>
        <fullName evidence="2">Uncharacterized protein</fullName>
    </submittedName>
</protein>
<reference evidence="2" key="2">
    <citation type="submission" date="2022-06" db="UniProtKB">
        <authorList>
            <consortium name="EnsemblMetazoa"/>
        </authorList>
    </citation>
    <scope>IDENTIFICATION</scope>
    <source>
        <strain evidence="2">PS312</strain>
    </source>
</reference>
<feature type="compositionally biased region" description="Basic and acidic residues" evidence="1">
    <location>
        <begin position="1"/>
        <end position="13"/>
    </location>
</feature>
<gene>
    <name evidence="2" type="primary">WBGene00282138</name>
</gene>
<feature type="compositionally biased region" description="Basic and acidic residues" evidence="1">
    <location>
        <begin position="32"/>
        <end position="44"/>
    </location>
</feature>
<sequence>MFDRECNGGESVHRQHKMQHGTEQDENGDLEWAGKSKNIPDADGSRMMQQSSEKRSGSVTYIITSFAMIRAIEKLSSNPILRCRYVEDSKPKNGGRVRAAARGGQEKRMSALTDTNAASCQRRAQHSPRHSFHKSKKMPEADGSRMMQHSREKRSGRVTYIITSFAMVRAIEKVSSNPILRFIESMTDAGLDTKWRSTEYSTKQAQPIHEEV</sequence>
<evidence type="ECO:0000313" key="2">
    <source>
        <dbReference type="EnsemblMetazoa" id="PPA43769.1"/>
    </source>
</evidence>
<keyword evidence="3" id="KW-1185">Reference proteome</keyword>
<feature type="compositionally biased region" description="Basic and acidic residues" evidence="1">
    <location>
        <begin position="137"/>
        <end position="153"/>
    </location>
</feature>
<proteinExistence type="predicted"/>
<feature type="region of interest" description="Disordered" evidence="1">
    <location>
        <begin position="1"/>
        <end position="57"/>
    </location>
</feature>
<evidence type="ECO:0000313" key="3">
    <source>
        <dbReference type="Proteomes" id="UP000005239"/>
    </source>
</evidence>
<dbReference type="AlphaFoldDB" id="A0A2A6B9F8"/>
<accession>A0A8R1Z670</accession>